<dbReference type="PRINTS" id="PR00033">
    <property type="entry name" value="HTHASNC"/>
</dbReference>
<dbReference type="CDD" id="cd07377">
    <property type="entry name" value="WHTH_GntR"/>
    <property type="match status" value="1"/>
</dbReference>
<dbReference type="InterPro" id="IPR036388">
    <property type="entry name" value="WH-like_DNA-bd_sf"/>
</dbReference>
<sequence length="242" mass="25918">MGPQRRPLSRPGAATYHSFQMSATLAPIELVSGMILSDEIYARIGAAIADGTFPPGHRLRDVELAQQLGVSRTPVREALQRLERFGLVEIAVGRYTRVTAPSDALRRDTGEFAAYFLGNALSLSLSRCSDDDLADLVATVDAALAGIDTGNAAAVFSAASRLGIVAARATGNSVFDTIIHETSIVVERNLRGWSGVRAEAAPRRENWQLLRDRISARDAAGAEETIRRLYGVTPGAARPAHP</sequence>
<comment type="caution">
    <text evidence="5">The sequence shown here is derived from an EMBL/GenBank/DDBJ whole genome shotgun (WGS) entry which is preliminary data.</text>
</comment>
<dbReference type="EMBL" id="LRAD01000044">
    <property type="protein sequence ID" value="KXZ59571.1"/>
    <property type="molecule type" value="Genomic_DNA"/>
</dbReference>
<evidence type="ECO:0000313" key="6">
    <source>
        <dbReference type="Proteomes" id="UP000075357"/>
    </source>
</evidence>
<dbReference type="SUPFAM" id="SSF48008">
    <property type="entry name" value="GntR ligand-binding domain-like"/>
    <property type="match status" value="1"/>
</dbReference>
<evidence type="ECO:0000256" key="1">
    <source>
        <dbReference type="ARBA" id="ARBA00023015"/>
    </source>
</evidence>
<gene>
    <name evidence="5" type="primary">mce2R_1</name>
    <name evidence="5" type="ORF">Mlaev_02188</name>
</gene>
<dbReference type="InterPro" id="IPR000485">
    <property type="entry name" value="AsnC-type_HTH_dom"/>
</dbReference>
<evidence type="ECO:0000313" key="5">
    <source>
        <dbReference type="EMBL" id="KXZ59571.1"/>
    </source>
</evidence>
<keyword evidence="2" id="KW-0238">DNA-binding</keyword>
<dbReference type="PANTHER" id="PTHR43537">
    <property type="entry name" value="TRANSCRIPTIONAL REGULATOR, GNTR FAMILY"/>
    <property type="match status" value="1"/>
</dbReference>
<evidence type="ECO:0000256" key="3">
    <source>
        <dbReference type="ARBA" id="ARBA00023163"/>
    </source>
</evidence>
<protein>
    <submittedName>
        <fullName evidence="5">HTH-type transcriptional regulator Mce2R</fullName>
    </submittedName>
</protein>
<accession>A0A150HBY0</accession>
<dbReference type="GO" id="GO:0003700">
    <property type="term" value="F:DNA-binding transcription factor activity"/>
    <property type="evidence" value="ECO:0007669"/>
    <property type="project" value="InterPro"/>
</dbReference>
<name>A0A150HBY0_9MICO</name>
<keyword evidence="6" id="KW-1185">Reference proteome</keyword>
<dbReference type="Pfam" id="PF07729">
    <property type="entry name" value="FCD"/>
    <property type="match status" value="1"/>
</dbReference>
<dbReference type="Gene3D" id="1.10.10.10">
    <property type="entry name" value="Winged helix-like DNA-binding domain superfamily/Winged helix DNA-binding domain"/>
    <property type="match status" value="1"/>
</dbReference>
<organism evidence="5 6">
    <name type="scientific">Microbacterium laevaniformans</name>
    <dbReference type="NCBI Taxonomy" id="36807"/>
    <lineage>
        <taxon>Bacteria</taxon>
        <taxon>Bacillati</taxon>
        <taxon>Actinomycetota</taxon>
        <taxon>Actinomycetes</taxon>
        <taxon>Micrococcales</taxon>
        <taxon>Microbacteriaceae</taxon>
        <taxon>Microbacterium</taxon>
    </lineage>
</organism>
<dbReference type="PROSITE" id="PS50949">
    <property type="entry name" value="HTH_GNTR"/>
    <property type="match status" value="1"/>
</dbReference>
<evidence type="ECO:0000259" key="4">
    <source>
        <dbReference type="PROSITE" id="PS50949"/>
    </source>
</evidence>
<dbReference type="InterPro" id="IPR000524">
    <property type="entry name" value="Tscrpt_reg_HTH_GntR"/>
</dbReference>
<dbReference type="PATRIC" id="fig|36807.3.peg.2223"/>
<dbReference type="Proteomes" id="UP000075357">
    <property type="component" value="Unassembled WGS sequence"/>
</dbReference>
<reference evidence="5 6" key="1">
    <citation type="submission" date="2016-01" db="EMBL/GenBank/DDBJ databases">
        <title>Draft genome sequences of Microbacterium laevaniformans LCDC 91-0039 and the type strain of Microbacterium hominis LCDC 84-209.</title>
        <authorList>
            <person name="Bernier A.-M."/>
            <person name="Bernard K."/>
        </authorList>
    </citation>
    <scope>NUCLEOTIDE SEQUENCE [LARGE SCALE GENOMIC DNA]</scope>
    <source>
        <strain evidence="5 6">LCDC 91-0039</strain>
    </source>
</reference>
<proteinExistence type="predicted"/>
<dbReference type="InterPro" id="IPR008920">
    <property type="entry name" value="TF_FadR/GntR_C"/>
</dbReference>
<dbReference type="GO" id="GO:0043565">
    <property type="term" value="F:sequence-specific DNA binding"/>
    <property type="evidence" value="ECO:0007669"/>
    <property type="project" value="InterPro"/>
</dbReference>
<dbReference type="InterPro" id="IPR011711">
    <property type="entry name" value="GntR_C"/>
</dbReference>
<evidence type="ECO:0000256" key="2">
    <source>
        <dbReference type="ARBA" id="ARBA00023125"/>
    </source>
</evidence>
<dbReference type="Pfam" id="PF00392">
    <property type="entry name" value="GntR"/>
    <property type="match status" value="1"/>
</dbReference>
<dbReference type="PRINTS" id="PR00035">
    <property type="entry name" value="HTHGNTR"/>
</dbReference>
<dbReference type="SUPFAM" id="SSF46785">
    <property type="entry name" value="Winged helix' DNA-binding domain"/>
    <property type="match status" value="1"/>
</dbReference>
<dbReference type="PANTHER" id="PTHR43537:SF52">
    <property type="entry name" value="FATTY ACID METABOLISM REGULATOR PROTEIN"/>
    <property type="match status" value="1"/>
</dbReference>
<keyword evidence="1" id="KW-0805">Transcription regulation</keyword>
<dbReference type="SMART" id="SM00345">
    <property type="entry name" value="HTH_GNTR"/>
    <property type="match status" value="1"/>
</dbReference>
<dbReference type="InterPro" id="IPR036390">
    <property type="entry name" value="WH_DNA-bd_sf"/>
</dbReference>
<keyword evidence="3" id="KW-0804">Transcription</keyword>
<dbReference type="Gene3D" id="1.20.120.530">
    <property type="entry name" value="GntR ligand-binding domain-like"/>
    <property type="match status" value="1"/>
</dbReference>
<dbReference type="STRING" id="36807.Mlaev_02188"/>
<feature type="domain" description="HTH gntR-type" evidence="4">
    <location>
        <begin position="34"/>
        <end position="101"/>
    </location>
</feature>
<dbReference type="AlphaFoldDB" id="A0A150HBY0"/>